<evidence type="ECO:0000256" key="1">
    <source>
        <dbReference type="SAM" id="SignalP"/>
    </source>
</evidence>
<reference evidence="2 3" key="1">
    <citation type="submission" date="2024-08" db="EMBL/GenBank/DDBJ databases">
        <authorList>
            <person name="Cucini C."/>
            <person name="Frati F."/>
        </authorList>
    </citation>
    <scope>NUCLEOTIDE SEQUENCE [LARGE SCALE GENOMIC DNA]</scope>
</reference>
<gene>
    <name evidence="2" type="ORF">ODALV1_LOCUS24540</name>
</gene>
<comment type="caution">
    <text evidence="2">The sequence shown here is derived from an EMBL/GenBank/DDBJ whole genome shotgun (WGS) entry which is preliminary data.</text>
</comment>
<organism evidence="2 3">
    <name type="scientific">Orchesella dallaii</name>
    <dbReference type="NCBI Taxonomy" id="48710"/>
    <lineage>
        <taxon>Eukaryota</taxon>
        <taxon>Metazoa</taxon>
        <taxon>Ecdysozoa</taxon>
        <taxon>Arthropoda</taxon>
        <taxon>Hexapoda</taxon>
        <taxon>Collembola</taxon>
        <taxon>Entomobryomorpha</taxon>
        <taxon>Entomobryoidea</taxon>
        <taxon>Orchesellidae</taxon>
        <taxon>Orchesellinae</taxon>
        <taxon>Orchesella</taxon>
    </lineage>
</organism>
<protein>
    <submittedName>
        <fullName evidence="2">Uncharacterized protein</fullName>
    </submittedName>
</protein>
<evidence type="ECO:0000313" key="2">
    <source>
        <dbReference type="EMBL" id="CAL8132244.1"/>
    </source>
</evidence>
<feature type="chain" id="PRO_5045666394" evidence="1">
    <location>
        <begin position="33"/>
        <end position="351"/>
    </location>
</feature>
<keyword evidence="1" id="KW-0732">Signal</keyword>
<feature type="signal peptide" evidence="1">
    <location>
        <begin position="1"/>
        <end position="32"/>
    </location>
</feature>
<evidence type="ECO:0000313" key="3">
    <source>
        <dbReference type="Proteomes" id="UP001642540"/>
    </source>
</evidence>
<accession>A0ABP1RPI3</accession>
<keyword evidence="3" id="KW-1185">Reference proteome</keyword>
<sequence length="351" mass="40121">MLEKFCVTTWRKKFILFSSLLLYLVCFQTVTAEEFELGKVIVDMTKQLNEVISGDLSKSNFSRILDSNPIFGVKNLSASDIEILYNSDCNILDAEQCSRQIQSVAELFNETIQGLLTIFLTVDTPKIIRHYKRRNYTKLKLPKLPINVVFNLHEETNCEDLKTIGYRAWYNLAEPNWWIALRPTTTKIGFGYSEAVIPCSEGDMYLPIREADFLILTMKFGNTVGVTESFGLFQKRMDSLHQENVKFIKKSFHRGENKTPKPIYYPTFSSVGGEAHRRLLLKYAQSWVTSSEVANKSMIVQAPYFEPEIVSGFSVITLLQDNAVNWYVSSSLAEISKYFKSVILSHGKSNS</sequence>
<dbReference type="Proteomes" id="UP001642540">
    <property type="component" value="Unassembled WGS sequence"/>
</dbReference>
<dbReference type="EMBL" id="CAXLJM020000092">
    <property type="protein sequence ID" value="CAL8132244.1"/>
    <property type="molecule type" value="Genomic_DNA"/>
</dbReference>
<proteinExistence type="predicted"/>
<name>A0ABP1RPI3_9HEXA</name>